<dbReference type="PRINTS" id="PR00080">
    <property type="entry name" value="SDRFAMILY"/>
</dbReference>
<comment type="similarity">
    <text evidence="1">Belongs to the short-chain dehydrogenases/reductases (SDR) family.</text>
</comment>
<dbReference type="PRINTS" id="PR00081">
    <property type="entry name" value="GDHRDH"/>
</dbReference>
<dbReference type="Pfam" id="PF13561">
    <property type="entry name" value="adh_short_C2"/>
    <property type="match status" value="1"/>
</dbReference>
<dbReference type="GO" id="GO:0016491">
    <property type="term" value="F:oxidoreductase activity"/>
    <property type="evidence" value="ECO:0007669"/>
    <property type="project" value="UniProtKB-KW"/>
</dbReference>
<name>A0AAU7DF71_9BACT</name>
<dbReference type="Gene3D" id="3.40.50.720">
    <property type="entry name" value="NAD(P)-binding Rossmann-like Domain"/>
    <property type="match status" value="1"/>
</dbReference>
<proteinExistence type="inferred from homology"/>
<evidence type="ECO:0000256" key="2">
    <source>
        <dbReference type="ARBA" id="ARBA00023002"/>
    </source>
</evidence>
<dbReference type="SUPFAM" id="SSF51735">
    <property type="entry name" value="NAD(P)-binding Rossmann-fold domains"/>
    <property type="match status" value="1"/>
</dbReference>
<keyword evidence="2" id="KW-0560">Oxidoreductase</keyword>
<dbReference type="EMBL" id="CP121196">
    <property type="protein sequence ID" value="XBH15990.1"/>
    <property type="molecule type" value="Genomic_DNA"/>
</dbReference>
<dbReference type="InterPro" id="IPR002347">
    <property type="entry name" value="SDR_fam"/>
</dbReference>
<dbReference type="FunFam" id="3.40.50.720:FF:000084">
    <property type="entry name" value="Short-chain dehydrogenase reductase"/>
    <property type="match status" value="1"/>
</dbReference>
<dbReference type="RefSeq" id="WP_348261220.1">
    <property type="nucleotide sequence ID" value="NZ_CP121196.1"/>
</dbReference>
<evidence type="ECO:0000256" key="1">
    <source>
        <dbReference type="ARBA" id="ARBA00006484"/>
    </source>
</evidence>
<dbReference type="PANTHER" id="PTHR43477">
    <property type="entry name" value="DIHYDROANTICAPSIN 7-DEHYDROGENASE"/>
    <property type="match status" value="1"/>
</dbReference>
<dbReference type="PROSITE" id="PS00061">
    <property type="entry name" value="ADH_SHORT"/>
    <property type="match status" value="1"/>
</dbReference>
<organism evidence="3">
    <name type="scientific">Telmatobacter sp. DSM 110680</name>
    <dbReference type="NCBI Taxonomy" id="3036704"/>
    <lineage>
        <taxon>Bacteria</taxon>
        <taxon>Pseudomonadati</taxon>
        <taxon>Acidobacteriota</taxon>
        <taxon>Terriglobia</taxon>
        <taxon>Terriglobales</taxon>
        <taxon>Acidobacteriaceae</taxon>
        <taxon>Telmatobacter</taxon>
    </lineage>
</organism>
<gene>
    <name evidence="3" type="ORF">P8935_15600</name>
</gene>
<dbReference type="NCBIfam" id="NF005559">
    <property type="entry name" value="PRK07231.1"/>
    <property type="match status" value="1"/>
</dbReference>
<evidence type="ECO:0000313" key="3">
    <source>
        <dbReference type="EMBL" id="XBH15990.1"/>
    </source>
</evidence>
<accession>A0AAU7DF71</accession>
<sequence>MTPLTDSSTARVFGLEGRHALVTGGASGIGEATVKELVRAGAFVWIADINLYAAEELAQSVGNSRALDLDVTNPDSIAAAVSQIGRLDILVNNAGIGHVGSIEQTEAQDFDRLLNVNVRAVYLVTRSFLPLLLSAVESSGVVGTIVNIASVAGLVGIKQRFAYCTTKGAVVAMTRQLAVEYAKTLRVNAICPGTVETPFVEGYLEKFHKHNKEEVRADLRARQPIGRLGRPDEVASMVRYLASDEAAFITGSLFNIDGGWTAA</sequence>
<dbReference type="InterPro" id="IPR036291">
    <property type="entry name" value="NAD(P)-bd_dom_sf"/>
</dbReference>
<dbReference type="AlphaFoldDB" id="A0AAU7DF71"/>
<reference evidence="3" key="1">
    <citation type="submission" date="2023-03" db="EMBL/GenBank/DDBJ databases">
        <title>Edaphobacter sp.</title>
        <authorList>
            <person name="Huber K.J."/>
            <person name="Papendorf J."/>
            <person name="Pilke C."/>
            <person name="Bunk B."/>
            <person name="Sproeer C."/>
            <person name="Pester M."/>
        </authorList>
    </citation>
    <scope>NUCLEOTIDE SEQUENCE</scope>
    <source>
        <strain evidence="3">DSM 110680</strain>
    </source>
</reference>
<dbReference type="InterPro" id="IPR020904">
    <property type="entry name" value="Sc_DH/Rdtase_CS"/>
</dbReference>
<dbReference type="InterPro" id="IPR051122">
    <property type="entry name" value="SDR_DHRS6-like"/>
</dbReference>
<dbReference type="PANTHER" id="PTHR43477:SF1">
    <property type="entry name" value="DIHYDROANTICAPSIN 7-DEHYDROGENASE"/>
    <property type="match status" value="1"/>
</dbReference>
<protein>
    <submittedName>
        <fullName evidence="3">SDR family oxidoreductase</fullName>
    </submittedName>
</protein>